<comment type="caution">
    <text evidence="1">The sequence shown here is derived from an EMBL/GenBank/DDBJ whole genome shotgun (WGS) entry which is preliminary data.</text>
</comment>
<organism evidence="1 2">
    <name type="scientific">Paramecium sonneborni</name>
    <dbReference type="NCBI Taxonomy" id="65129"/>
    <lineage>
        <taxon>Eukaryota</taxon>
        <taxon>Sar</taxon>
        <taxon>Alveolata</taxon>
        <taxon>Ciliophora</taxon>
        <taxon>Intramacronucleata</taxon>
        <taxon>Oligohymenophorea</taxon>
        <taxon>Peniculida</taxon>
        <taxon>Parameciidae</taxon>
        <taxon>Paramecium</taxon>
    </lineage>
</organism>
<accession>A0A8S1K412</accession>
<evidence type="ECO:0000313" key="1">
    <source>
        <dbReference type="EMBL" id="CAD8049431.1"/>
    </source>
</evidence>
<proteinExistence type="predicted"/>
<evidence type="ECO:0000313" key="2">
    <source>
        <dbReference type="Proteomes" id="UP000692954"/>
    </source>
</evidence>
<reference evidence="1" key="1">
    <citation type="submission" date="2021-01" db="EMBL/GenBank/DDBJ databases">
        <authorList>
            <consortium name="Genoscope - CEA"/>
            <person name="William W."/>
        </authorList>
    </citation>
    <scope>NUCLEOTIDE SEQUENCE</scope>
</reference>
<sequence length="140" mass="16713">MQLDLIQLNLNIKQKGKTNKLYKNQQGYIHIIIIRAKSKEALLVKFDDDIVKVRLILSFYVNVQKKIGPIWHRIFYISNFNKQSFRHRINFNRTVILIIKLLYQDNQENLNQLSCEKTTVEDKFISTKQQNSNNNKNGYR</sequence>
<keyword evidence="2" id="KW-1185">Reference proteome</keyword>
<dbReference type="AlphaFoldDB" id="A0A8S1K412"/>
<protein>
    <submittedName>
        <fullName evidence="1">Uncharacterized protein</fullName>
    </submittedName>
</protein>
<name>A0A8S1K412_9CILI</name>
<dbReference type="EMBL" id="CAJJDN010000004">
    <property type="protein sequence ID" value="CAD8049431.1"/>
    <property type="molecule type" value="Genomic_DNA"/>
</dbReference>
<dbReference type="Proteomes" id="UP000692954">
    <property type="component" value="Unassembled WGS sequence"/>
</dbReference>
<gene>
    <name evidence="1" type="ORF">PSON_ATCC_30995.1.T0040119</name>
</gene>